<name>A0AAD5DRK0_9CHLO</name>
<dbReference type="AlphaFoldDB" id="A0AAD5DRK0"/>
<proteinExistence type="predicted"/>
<organism evidence="1 2">
    <name type="scientific">Chlorella ohadii</name>
    <dbReference type="NCBI Taxonomy" id="2649997"/>
    <lineage>
        <taxon>Eukaryota</taxon>
        <taxon>Viridiplantae</taxon>
        <taxon>Chlorophyta</taxon>
        <taxon>core chlorophytes</taxon>
        <taxon>Trebouxiophyceae</taxon>
        <taxon>Chlorellales</taxon>
        <taxon>Chlorellaceae</taxon>
        <taxon>Chlorella clade</taxon>
        <taxon>Chlorella</taxon>
    </lineage>
</organism>
<evidence type="ECO:0000313" key="2">
    <source>
        <dbReference type="Proteomes" id="UP001205105"/>
    </source>
</evidence>
<protein>
    <submittedName>
        <fullName evidence="1">Uncharacterized protein</fullName>
    </submittedName>
</protein>
<keyword evidence="2" id="KW-1185">Reference proteome</keyword>
<dbReference type="Proteomes" id="UP001205105">
    <property type="component" value="Unassembled WGS sequence"/>
</dbReference>
<comment type="caution">
    <text evidence="1">The sequence shown here is derived from an EMBL/GenBank/DDBJ whole genome shotgun (WGS) entry which is preliminary data.</text>
</comment>
<accession>A0AAD5DRK0</accession>
<dbReference type="EMBL" id="JADXDR010000068">
    <property type="protein sequence ID" value="KAI7840991.1"/>
    <property type="molecule type" value="Genomic_DNA"/>
</dbReference>
<reference evidence="1" key="1">
    <citation type="submission" date="2020-11" db="EMBL/GenBank/DDBJ databases">
        <title>Chlorella ohadii genome sequencing and assembly.</title>
        <authorList>
            <person name="Murik O."/>
            <person name="Treves H."/>
            <person name="Kedem I."/>
            <person name="Shotland Y."/>
            <person name="Kaplan A."/>
        </authorList>
    </citation>
    <scope>NUCLEOTIDE SEQUENCE</scope>
    <source>
        <strain evidence="1">1</strain>
    </source>
</reference>
<gene>
    <name evidence="1" type="ORF">COHA_005220</name>
</gene>
<sequence length="134" mass="15368">MRRRTPAEMAAAFTNRRLVFLGDSHVLYMHNWLAIALGGRPHNASAETPALSQKVAGGHIQMEMYRRQTASDVSALLHSWNKQQWPDVLVVGALEWPVMLTRNITRHLSEMRTLLTTLREQVRRDACLDMQLLH</sequence>
<evidence type="ECO:0000313" key="1">
    <source>
        <dbReference type="EMBL" id="KAI7840991.1"/>
    </source>
</evidence>